<protein>
    <submittedName>
        <fullName evidence="6">PMP-22/EMP/MP20/Claudin tight junction</fullName>
    </submittedName>
</protein>
<dbReference type="GO" id="GO:0016020">
    <property type="term" value="C:membrane"/>
    <property type="evidence" value="ECO:0007669"/>
    <property type="project" value="UniProtKB-SubCell"/>
</dbReference>
<evidence type="ECO:0000313" key="6">
    <source>
        <dbReference type="WBParaSite" id="MCU_009474-RA"/>
    </source>
</evidence>
<keyword evidence="2 5" id="KW-0812">Transmembrane</keyword>
<sequence length="287" mass="32565">MASFDINVSDAENRCLFITFLAFSLLAACLNFIAFVSPYWIEARSGAYALFNRIGLWTACFDGYMRPNQYDKAYYGCFYIYYVEYDSIREWLNPIWLYVVQVIASIGILCHGLVLFFLVCQATGRVAIESLHLTKWLMSGHFIAGISLLGTLLGFTYGSYDSRWVPYPRFNKLSWAFAVAIISLIFTIASFFTMLVFYLKVNAKIIKARLIEQQNMVDNDDEVQDDDDRNIDDEIQKIASTSASRIYSQPGGYQKMSVPSGDARIGFEVIEDLGDSGNEDPIAYARS</sequence>
<evidence type="ECO:0000256" key="5">
    <source>
        <dbReference type="SAM" id="Phobius"/>
    </source>
</evidence>
<dbReference type="WBParaSite" id="MCU_009474-RA">
    <property type="protein sequence ID" value="MCU_009474-RA"/>
    <property type="gene ID" value="MCU_009474"/>
</dbReference>
<accession>A0A5K3FRX3</accession>
<dbReference type="PANTHER" id="PTHR21284:SF12">
    <property type="entry name" value="EG:80H7.2 PROTEIN"/>
    <property type="match status" value="1"/>
</dbReference>
<organism evidence="6">
    <name type="scientific">Mesocestoides corti</name>
    <name type="common">Flatworm</name>
    <dbReference type="NCBI Taxonomy" id="53468"/>
    <lineage>
        <taxon>Eukaryota</taxon>
        <taxon>Metazoa</taxon>
        <taxon>Spiralia</taxon>
        <taxon>Lophotrochozoa</taxon>
        <taxon>Platyhelminthes</taxon>
        <taxon>Cestoda</taxon>
        <taxon>Eucestoda</taxon>
        <taxon>Cyclophyllidea</taxon>
        <taxon>Mesocestoididae</taxon>
        <taxon>Mesocestoides</taxon>
    </lineage>
</organism>
<feature type="transmembrane region" description="Helical" evidence="5">
    <location>
        <begin position="95"/>
        <end position="119"/>
    </location>
</feature>
<evidence type="ECO:0000256" key="4">
    <source>
        <dbReference type="ARBA" id="ARBA00023136"/>
    </source>
</evidence>
<feature type="transmembrane region" description="Helical" evidence="5">
    <location>
        <begin position="175"/>
        <end position="199"/>
    </location>
</feature>
<name>A0A5K3FRX3_MESCO</name>
<keyword evidence="3 5" id="KW-1133">Transmembrane helix</keyword>
<feature type="transmembrane region" description="Helical" evidence="5">
    <location>
        <begin position="140"/>
        <end position="160"/>
    </location>
</feature>
<evidence type="ECO:0000256" key="1">
    <source>
        <dbReference type="ARBA" id="ARBA00004141"/>
    </source>
</evidence>
<dbReference type="Pfam" id="PF13903">
    <property type="entry name" value="Claudin_2"/>
    <property type="match status" value="1"/>
</dbReference>
<evidence type="ECO:0000256" key="2">
    <source>
        <dbReference type="ARBA" id="ARBA00022692"/>
    </source>
</evidence>
<comment type="subcellular location">
    <subcellularLocation>
        <location evidence="1">Membrane</location>
        <topology evidence="1">Multi-pass membrane protein</topology>
    </subcellularLocation>
</comment>
<dbReference type="AlphaFoldDB" id="A0A5K3FRX3"/>
<dbReference type="InterPro" id="IPR004031">
    <property type="entry name" value="PMP22/EMP/MP20/Claudin"/>
</dbReference>
<keyword evidence="4 5" id="KW-0472">Membrane</keyword>
<dbReference type="PANTHER" id="PTHR21284">
    <property type="entry name" value="EG:80H7.2 PROTEIN"/>
    <property type="match status" value="1"/>
</dbReference>
<feature type="transmembrane region" description="Helical" evidence="5">
    <location>
        <begin position="16"/>
        <end position="41"/>
    </location>
</feature>
<reference evidence="6" key="1">
    <citation type="submission" date="2019-11" db="UniProtKB">
        <authorList>
            <consortium name="WormBaseParasite"/>
        </authorList>
    </citation>
    <scope>IDENTIFICATION</scope>
</reference>
<dbReference type="Gene3D" id="1.20.140.150">
    <property type="match status" value="1"/>
</dbReference>
<proteinExistence type="predicted"/>
<evidence type="ECO:0000256" key="3">
    <source>
        <dbReference type="ARBA" id="ARBA00022989"/>
    </source>
</evidence>